<evidence type="ECO:0000313" key="2">
    <source>
        <dbReference type="Proteomes" id="UP000024635"/>
    </source>
</evidence>
<name>A0A016UJ39_9BILA</name>
<comment type="caution">
    <text evidence="1">The sequence shown here is derived from an EMBL/GenBank/DDBJ whole genome shotgun (WGS) entry which is preliminary data.</text>
</comment>
<dbReference type="EMBL" id="JARK01001375">
    <property type="protein sequence ID" value="EYC14867.1"/>
    <property type="molecule type" value="Genomic_DNA"/>
</dbReference>
<protein>
    <submittedName>
        <fullName evidence="1">Uncharacterized protein</fullName>
    </submittedName>
</protein>
<accession>A0A016UJ39</accession>
<gene>
    <name evidence="1" type="primary">Acey_s0039.g53</name>
    <name evidence="1" type="ORF">Y032_0039g53</name>
</gene>
<keyword evidence="2" id="KW-1185">Reference proteome</keyword>
<reference evidence="2" key="1">
    <citation type="journal article" date="2015" name="Nat. Genet.">
        <title>The genome and transcriptome of the zoonotic hookworm Ancylostoma ceylanicum identify infection-specific gene families.</title>
        <authorList>
            <person name="Schwarz E.M."/>
            <person name="Hu Y."/>
            <person name="Antoshechkin I."/>
            <person name="Miller M.M."/>
            <person name="Sternberg P.W."/>
            <person name="Aroian R.V."/>
        </authorList>
    </citation>
    <scope>NUCLEOTIDE SEQUENCE</scope>
    <source>
        <strain evidence="2">HY135</strain>
    </source>
</reference>
<evidence type="ECO:0000313" key="1">
    <source>
        <dbReference type="EMBL" id="EYC14867.1"/>
    </source>
</evidence>
<sequence length="82" mass="9196">MLLFGFCILQKYYTSHGIHRHCPDSYSFRSPSTMVSGAPHPTNGKNGCSFISTVSRLRAYQLAEPHPAGEKLEVWTEFSDGF</sequence>
<proteinExistence type="predicted"/>
<dbReference type="AlphaFoldDB" id="A0A016UJ39"/>
<dbReference type="Proteomes" id="UP000024635">
    <property type="component" value="Unassembled WGS sequence"/>
</dbReference>
<organism evidence="1 2">
    <name type="scientific">Ancylostoma ceylanicum</name>
    <dbReference type="NCBI Taxonomy" id="53326"/>
    <lineage>
        <taxon>Eukaryota</taxon>
        <taxon>Metazoa</taxon>
        <taxon>Ecdysozoa</taxon>
        <taxon>Nematoda</taxon>
        <taxon>Chromadorea</taxon>
        <taxon>Rhabditida</taxon>
        <taxon>Rhabditina</taxon>
        <taxon>Rhabditomorpha</taxon>
        <taxon>Strongyloidea</taxon>
        <taxon>Ancylostomatidae</taxon>
        <taxon>Ancylostomatinae</taxon>
        <taxon>Ancylostoma</taxon>
    </lineage>
</organism>